<dbReference type="GO" id="GO:0030150">
    <property type="term" value="P:protein import into mitochondrial matrix"/>
    <property type="evidence" value="ECO:0007669"/>
    <property type="project" value="TreeGrafter"/>
</dbReference>
<evidence type="ECO:0000313" key="7">
    <source>
        <dbReference type="EMBL" id="RKP10299.1"/>
    </source>
</evidence>
<keyword evidence="5 6" id="KW-0472">Membrane</keyword>
<protein>
    <submittedName>
        <fullName evidence="7">Reactive oxygen species modulator 1</fullName>
    </submittedName>
</protein>
<feature type="transmembrane region" description="Helical" evidence="6">
    <location>
        <begin position="46"/>
        <end position="68"/>
    </location>
</feature>
<dbReference type="SMART" id="SM01378">
    <property type="entry name" value="Romo1"/>
    <property type="match status" value="1"/>
</dbReference>
<feature type="transmembrane region" description="Helical" evidence="6">
    <location>
        <begin position="12"/>
        <end position="34"/>
    </location>
</feature>
<reference evidence="8" key="1">
    <citation type="journal article" date="2018" name="Nat. Microbiol.">
        <title>Leveraging single-cell genomics to expand the fungal tree of life.</title>
        <authorList>
            <person name="Ahrendt S.R."/>
            <person name="Quandt C.A."/>
            <person name="Ciobanu D."/>
            <person name="Clum A."/>
            <person name="Salamov A."/>
            <person name="Andreopoulos B."/>
            <person name="Cheng J.F."/>
            <person name="Woyke T."/>
            <person name="Pelin A."/>
            <person name="Henrissat B."/>
            <person name="Reynolds N.K."/>
            <person name="Benny G.L."/>
            <person name="Smith M.E."/>
            <person name="James T.Y."/>
            <person name="Grigoriev I.V."/>
        </authorList>
    </citation>
    <scope>NUCLEOTIDE SEQUENCE [LARGE SCALE GENOMIC DNA]</scope>
    <source>
        <strain evidence="8">RSA 1356</strain>
    </source>
</reference>
<proteinExistence type="inferred from homology"/>
<dbReference type="PANTHER" id="PTHR28525">
    <property type="entry name" value="REACTIVE OXYGEN SPECIES MODULATOR 1"/>
    <property type="match status" value="1"/>
</dbReference>
<comment type="similarity">
    <text evidence="2">Belongs to the MGR2 family.</text>
</comment>
<gene>
    <name evidence="7" type="ORF">THASP1DRAFT_4157</name>
</gene>
<sequence length="81" mass="8624">RHEPTIFDKIKMGAIMGGTVGLCIGMVFGTVNIIRFGPGQHGYLGTLGRFMGSSAGFFGVLMSVGSVIRSEGERPMPLTYL</sequence>
<feature type="non-terminal residue" evidence="7">
    <location>
        <position position="1"/>
    </location>
</feature>
<dbReference type="AlphaFoldDB" id="A0A4V1IX97"/>
<keyword evidence="4 6" id="KW-1133">Transmembrane helix</keyword>
<evidence type="ECO:0000256" key="3">
    <source>
        <dbReference type="ARBA" id="ARBA00022692"/>
    </source>
</evidence>
<dbReference type="GO" id="GO:0045039">
    <property type="term" value="P:protein insertion into mitochondrial inner membrane"/>
    <property type="evidence" value="ECO:0007669"/>
    <property type="project" value="TreeGrafter"/>
</dbReference>
<dbReference type="PANTHER" id="PTHR28525:SF1">
    <property type="entry name" value="REACTIVE OXYGEN SPECIES MODULATOR 1"/>
    <property type="match status" value="1"/>
</dbReference>
<keyword evidence="3 6" id="KW-0812">Transmembrane</keyword>
<evidence type="ECO:0000313" key="8">
    <source>
        <dbReference type="Proteomes" id="UP000271241"/>
    </source>
</evidence>
<dbReference type="OrthoDB" id="5409308at2759"/>
<evidence type="ECO:0000256" key="2">
    <source>
        <dbReference type="ARBA" id="ARBA00007839"/>
    </source>
</evidence>
<keyword evidence="8" id="KW-1185">Reference proteome</keyword>
<evidence type="ECO:0000256" key="1">
    <source>
        <dbReference type="ARBA" id="ARBA00004370"/>
    </source>
</evidence>
<evidence type="ECO:0000256" key="4">
    <source>
        <dbReference type="ARBA" id="ARBA00022989"/>
    </source>
</evidence>
<dbReference type="EMBL" id="KZ992460">
    <property type="protein sequence ID" value="RKP10299.1"/>
    <property type="molecule type" value="Genomic_DNA"/>
</dbReference>
<name>A0A4V1IX97_9FUNG</name>
<evidence type="ECO:0000256" key="6">
    <source>
        <dbReference type="SAM" id="Phobius"/>
    </source>
</evidence>
<evidence type="ECO:0000256" key="5">
    <source>
        <dbReference type="ARBA" id="ARBA00023136"/>
    </source>
</evidence>
<organism evidence="7 8">
    <name type="scientific">Thamnocephalis sphaerospora</name>
    <dbReference type="NCBI Taxonomy" id="78915"/>
    <lineage>
        <taxon>Eukaryota</taxon>
        <taxon>Fungi</taxon>
        <taxon>Fungi incertae sedis</taxon>
        <taxon>Zoopagomycota</taxon>
        <taxon>Zoopagomycotina</taxon>
        <taxon>Zoopagomycetes</taxon>
        <taxon>Zoopagales</taxon>
        <taxon>Sigmoideomycetaceae</taxon>
        <taxon>Thamnocephalis</taxon>
    </lineage>
</organism>
<dbReference type="GO" id="GO:0005744">
    <property type="term" value="C:TIM23 mitochondrial import inner membrane translocase complex"/>
    <property type="evidence" value="ECO:0007669"/>
    <property type="project" value="TreeGrafter"/>
</dbReference>
<dbReference type="STRING" id="78915.A0A4V1IX97"/>
<dbReference type="InterPro" id="IPR018450">
    <property type="entry name" value="Romo1/Mgr2"/>
</dbReference>
<comment type="subcellular location">
    <subcellularLocation>
        <location evidence="1">Membrane</location>
    </subcellularLocation>
</comment>
<accession>A0A4V1IX97</accession>
<dbReference type="Proteomes" id="UP000271241">
    <property type="component" value="Unassembled WGS sequence"/>
</dbReference>
<dbReference type="Pfam" id="PF10247">
    <property type="entry name" value="Romo1"/>
    <property type="match status" value="1"/>
</dbReference>
<feature type="non-terminal residue" evidence="7">
    <location>
        <position position="81"/>
    </location>
</feature>